<name>A0A9Q3CDU4_9BASI</name>
<comment type="caution">
    <text evidence="2">The sequence shown here is derived from an EMBL/GenBank/DDBJ whole genome shotgun (WGS) entry which is preliminary data.</text>
</comment>
<dbReference type="Proteomes" id="UP000765509">
    <property type="component" value="Unassembled WGS sequence"/>
</dbReference>
<evidence type="ECO:0000313" key="3">
    <source>
        <dbReference type="Proteomes" id="UP000765509"/>
    </source>
</evidence>
<evidence type="ECO:0000256" key="1">
    <source>
        <dbReference type="SAM" id="Phobius"/>
    </source>
</evidence>
<accession>A0A9Q3CDU4</accession>
<protein>
    <submittedName>
        <fullName evidence="2">Uncharacterized protein</fullName>
    </submittedName>
</protein>
<reference evidence="2" key="1">
    <citation type="submission" date="2021-03" db="EMBL/GenBank/DDBJ databases">
        <title>Draft genome sequence of rust myrtle Austropuccinia psidii MF-1, a brazilian biotype.</title>
        <authorList>
            <person name="Quecine M.C."/>
            <person name="Pachon D.M.R."/>
            <person name="Bonatelli M.L."/>
            <person name="Correr F.H."/>
            <person name="Franceschini L.M."/>
            <person name="Leite T.F."/>
            <person name="Margarido G.R.A."/>
            <person name="Almeida C.A."/>
            <person name="Ferrarezi J.A."/>
            <person name="Labate C.A."/>
        </authorList>
    </citation>
    <scope>NUCLEOTIDE SEQUENCE</scope>
    <source>
        <strain evidence="2">MF-1</strain>
    </source>
</reference>
<dbReference type="AlphaFoldDB" id="A0A9Q3CDU4"/>
<gene>
    <name evidence="2" type="ORF">O181_021698</name>
</gene>
<sequence>MTAHVLAAAIKSSQEHTLKGVVGNTFQLYFQNRHRIAMLINVEDKFESLRRLLKKPGGGGKERGASHSYTSLQSDSQEQVSLHIITSALSSVTPSLSTSKNTFQFSIELRPTRCLIDQSSPLMASFPLFFAFLFFTVLVACCQALQNLTPNHVFMKRASGGPSLDAVKAWKVKRNTLTDFSNQKRNAGTQSLVRREAKGKPF</sequence>
<organism evidence="2 3">
    <name type="scientific">Austropuccinia psidii MF-1</name>
    <dbReference type="NCBI Taxonomy" id="1389203"/>
    <lineage>
        <taxon>Eukaryota</taxon>
        <taxon>Fungi</taxon>
        <taxon>Dikarya</taxon>
        <taxon>Basidiomycota</taxon>
        <taxon>Pucciniomycotina</taxon>
        <taxon>Pucciniomycetes</taxon>
        <taxon>Pucciniales</taxon>
        <taxon>Sphaerophragmiaceae</taxon>
        <taxon>Austropuccinia</taxon>
    </lineage>
</organism>
<keyword evidence="3" id="KW-1185">Reference proteome</keyword>
<keyword evidence="1" id="KW-0812">Transmembrane</keyword>
<proteinExistence type="predicted"/>
<dbReference type="EMBL" id="AVOT02006601">
    <property type="protein sequence ID" value="MBW0481983.1"/>
    <property type="molecule type" value="Genomic_DNA"/>
</dbReference>
<feature type="transmembrane region" description="Helical" evidence="1">
    <location>
        <begin position="122"/>
        <end position="145"/>
    </location>
</feature>
<keyword evidence="1" id="KW-0472">Membrane</keyword>
<keyword evidence="1" id="KW-1133">Transmembrane helix</keyword>
<evidence type="ECO:0000313" key="2">
    <source>
        <dbReference type="EMBL" id="MBW0481983.1"/>
    </source>
</evidence>